<sequence length="71" mass="7729">MNKKILVLSVVLGFSAMSNASEPKYAFPQSDKPVISKIKIKNAPVDSEKYGHGEVLANGMWVKGNTANHKN</sequence>
<keyword evidence="1" id="KW-0732">Signal</keyword>
<dbReference type="AlphaFoldDB" id="A0A483H2X4"/>
<reference evidence="3" key="2">
    <citation type="submission" date="2019-03" db="EMBL/GenBank/DDBJ databases">
        <authorList>
            <consortium name="Pathogen Informatics"/>
        </authorList>
    </citation>
    <scope>NUCLEOTIDE SEQUENCE</scope>
    <source>
        <strain evidence="3">5012STDY7626360</strain>
    </source>
</reference>
<gene>
    <name evidence="2" type="ORF">ETE65_25560</name>
    <name evidence="3" type="ORF">SAMEA4873561_03811</name>
</gene>
<dbReference type="EMBL" id="SDCH01000045">
    <property type="protein sequence ID" value="TCX15524.1"/>
    <property type="molecule type" value="Genomic_DNA"/>
</dbReference>
<organism evidence="2">
    <name type="scientific">Klebsiella pneumoniae</name>
    <dbReference type="NCBI Taxonomy" id="573"/>
    <lineage>
        <taxon>Bacteria</taxon>
        <taxon>Pseudomonadati</taxon>
        <taxon>Pseudomonadota</taxon>
        <taxon>Gammaproteobacteria</taxon>
        <taxon>Enterobacterales</taxon>
        <taxon>Enterobacteriaceae</taxon>
        <taxon>Klebsiella/Raoultella group</taxon>
        <taxon>Klebsiella</taxon>
        <taxon>Klebsiella pneumoniae complex</taxon>
    </lineage>
</organism>
<proteinExistence type="predicted"/>
<dbReference type="RefSeq" id="WP_020324378.1">
    <property type="nucleotide sequence ID" value="NZ_BIJL01000001.1"/>
</dbReference>
<accession>A0A483H2X4</accession>
<evidence type="ECO:0000256" key="1">
    <source>
        <dbReference type="SAM" id="SignalP"/>
    </source>
</evidence>
<dbReference type="EMBL" id="CAAHDG010000011">
    <property type="protein sequence ID" value="VGM50728.1"/>
    <property type="molecule type" value="Genomic_DNA"/>
</dbReference>
<evidence type="ECO:0000313" key="2">
    <source>
        <dbReference type="EMBL" id="TCX15524.1"/>
    </source>
</evidence>
<feature type="signal peptide" evidence="1">
    <location>
        <begin position="1"/>
        <end position="20"/>
    </location>
</feature>
<feature type="chain" id="PRO_5042717562" evidence="1">
    <location>
        <begin position="21"/>
        <end position="71"/>
    </location>
</feature>
<evidence type="ECO:0000313" key="3">
    <source>
        <dbReference type="EMBL" id="VGM50728.1"/>
    </source>
</evidence>
<reference evidence="2" key="1">
    <citation type="submission" date="2019-01" db="EMBL/GenBank/DDBJ databases">
        <authorList>
            <person name="Lista F."/>
            <person name="Anselmo A."/>
        </authorList>
    </citation>
    <scope>NUCLEOTIDE SEQUENCE</scope>
    <source>
        <strain evidence="2">15S</strain>
    </source>
</reference>
<protein>
    <submittedName>
        <fullName evidence="2">Uncharacterized protein</fullName>
    </submittedName>
</protein>
<name>A0A483H2X4_KLEPN</name>